<protein>
    <submittedName>
        <fullName evidence="1">Uncharacterized protein</fullName>
    </submittedName>
</protein>
<name>B2JV04_PARP8</name>
<dbReference type="EMBL" id="CP001045">
    <property type="protein sequence ID" value="ACC74782.1"/>
    <property type="molecule type" value="Genomic_DNA"/>
</dbReference>
<accession>B2JV04</accession>
<dbReference type="HOGENOM" id="CLU_2056967_0_0_4"/>
<dbReference type="Proteomes" id="UP000001192">
    <property type="component" value="Plasmid pBPHY01"/>
</dbReference>
<dbReference type="KEGG" id="bph:Bphy_5710"/>
<reference evidence="2" key="1">
    <citation type="journal article" date="2014" name="Stand. Genomic Sci.">
        <title>Complete genome sequence of Burkholderia phymatum STM815(T), a broad host range and efficient nitrogen-fixing symbiont of Mimosa species.</title>
        <authorList>
            <person name="Moulin L."/>
            <person name="Klonowska A."/>
            <person name="Caroline B."/>
            <person name="Booth K."/>
            <person name="Vriezen J.A."/>
            <person name="Melkonian R."/>
            <person name="James E.K."/>
            <person name="Young J.P."/>
            <person name="Bena G."/>
            <person name="Hauser L."/>
            <person name="Land M."/>
            <person name="Kyrpides N."/>
            <person name="Bruce D."/>
            <person name="Chain P."/>
            <person name="Copeland A."/>
            <person name="Pitluck S."/>
            <person name="Woyke T."/>
            <person name="Lizotte-Waniewski M."/>
            <person name="Bristow J."/>
            <person name="Riley M."/>
        </authorList>
    </citation>
    <scope>NUCLEOTIDE SEQUENCE [LARGE SCALE GENOMIC DNA]</scope>
    <source>
        <strain evidence="2">DSM 17167 / CIP 108236 / LMG 21445 / STM815</strain>
        <plasmid evidence="2">Plasmid pBPHY01</plasmid>
    </source>
</reference>
<dbReference type="AlphaFoldDB" id="B2JV04"/>
<sequence length="119" mass="12629">MWCAYSALTVSDDAFAAVPMAGTQTPRLLGDDRGRSASDGALRSHASFPAPCAPASKFSNGSFGFFHPCASLAVLDCQAHQPVCSMLSILSCSTRDSWLFSNSGARREAWRAHACAIRS</sequence>
<keyword evidence="2" id="KW-1185">Reference proteome</keyword>
<organism evidence="1 2">
    <name type="scientific">Paraburkholderia phymatum (strain DSM 17167 / CIP 108236 / LMG 21445 / STM815)</name>
    <name type="common">Burkholderia phymatum</name>
    <dbReference type="NCBI Taxonomy" id="391038"/>
    <lineage>
        <taxon>Bacteria</taxon>
        <taxon>Pseudomonadati</taxon>
        <taxon>Pseudomonadota</taxon>
        <taxon>Betaproteobacteria</taxon>
        <taxon>Burkholderiales</taxon>
        <taxon>Burkholderiaceae</taxon>
        <taxon>Paraburkholderia</taxon>
    </lineage>
</organism>
<evidence type="ECO:0000313" key="2">
    <source>
        <dbReference type="Proteomes" id="UP000001192"/>
    </source>
</evidence>
<gene>
    <name evidence="1" type="ordered locus">Bphy_5710</name>
</gene>
<geneLocation type="plasmid" evidence="1 2">
    <name>pBPHY01</name>
</geneLocation>
<evidence type="ECO:0000313" key="1">
    <source>
        <dbReference type="EMBL" id="ACC74782.1"/>
    </source>
</evidence>
<keyword evidence="1" id="KW-0614">Plasmid</keyword>
<proteinExistence type="predicted"/>